<accession>A0A843WXC7</accession>
<keyword evidence="3" id="KW-1185">Reference proteome</keyword>
<organism evidence="2 3">
    <name type="scientific">Colocasia esculenta</name>
    <name type="common">Wild taro</name>
    <name type="synonym">Arum esculentum</name>
    <dbReference type="NCBI Taxonomy" id="4460"/>
    <lineage>
        <taxon>Eukaryota</taxon>
        <taxon>Viridiplantae</taxon>
        <taxon>Streptophyta</taxon>
        <taxon>Embryophyta</taxon>
        <taxon>Tracheophyta</taxon>
        <taxon>Spermatophyta</taxon>
        <taxon>Magnoliopsida</taxon>
        <taxon>Liliopsida</taxon>
        <taxon>Araceae</taxon>
        <taxon>Aroideae</taxon>
        <taxon>Colocasieae</taxon>
        <taxon>Colocasia</taxon>
    </lineage>
</organism>
<gene>
    <name evidence="2" type="ORF">Taro_041461</name>
</gene>
<dbReference type="InterPro" id="IPR002156">
    <property type="entry name" value="RNaseH_domain"/>
</dbReference>
<evidence type="ECO:0000313" key="3">
    <source>
        <dbReference type="Proteomes" id="UP000652761"/>
    </source>
</evidence>
<dbReference type="InterPro" id="IPR036397">
    <property type="entry name" value="RNaseH_sf"/>
</dbReference>
<comment type="caution">
    <text evidence="2">The sequence shown here is derived from an EMBL/GenBank/DDBJ whole genome shotgun (WGS) entry which is preliminary data.</text>
</comment>
<dbReference type="Proteomes" id="UP000652761">
    <property type="component" value="Unassembled WGS sequence"/>
</dbReference>
<dbReference type="Pfam" id="PF13456">
    <property type="entry name" value="RVT_3"/>
    <property type="match status" value="1"/>
</dbReference>
<evidence type="ECO:0000259" key="1">
    <source>
        <dbReference type="Pfam" id="PF13456"/>
    </source>
</evidence>
<dbReference type="InterPro" id="IPR053151">
    <property type="entry name" value="RNase_H-like"/>
</dbReference>
<dbReference type="OrthoDB" id="690769at2759"/>
<dbReference type="SUPFAM" id="SSF53098">
    <property type="entry name" value="Ribonuclease H-like"/>
    <property type="match status" value="1"/>
</dbReference>
<reference evidence="2" key="1">
    <citation type="submission" date="2017-07" db="EMBL/GenBank/DDBJ databases">
        <title>Taro Niue Genome Assembly and Annotation.</title>
        <authorList>
            <person name="Atibalentja N."/>
            <person name="Keating K."/>
            <person name="Fields C.J."/>
        </authorList>
    </citation>
    <scope>NUCLEOTIDE SEQUENCE</scope>
    <source>
        <strain evidence="2">Niue_2</strain>
        <tissue evidence="2">Leaf</tissue>
    </source>
</reference>
<dbReference type="AlphaFoldDB" id="A0A843WXC7"/>
<protein>
    <recommendedName>
        <fullName evidence="1">RNase H type-1 domain-containing protein</fullName>
    </recommendedName>
</protein>
<proteinExistence type="predicted"/>
<dbReference type="EMBL" id="NMUH01004159">
    <property type="protein sequence ID" value="MQM08604.1"/>
    <property type="molecule type" value="Genomic_DNA"/>
</dbReference>
<dbReference type="InterPro" id="IPR044730">
    <property type="entry name" value="RNase_H-like_dom_plant"/>
</dbReference>
<feature type="domain" description="RNase H type-1" evidence="1">
    <location>
        <begin position="56"/>
        <end position="137"/>
    </location>
</feature>
<dbReference type="CDD" id="cd06222">
    <property type="entry name" value="RNase_H_like"/>
    <property type="match status" value="1"/>
</dbReference>
<name>A0A843WXC7_COLES</name>
<dbReference type="PANTHER" id="PTHR47723">
    <property type="entry name" value="OS05G0353850 PROTEIN"/>
    <property type="match status" value="1"/>
</dbReference>
<dbReference type="Gene3D" id="3.30.420.10">
    <property type="entry name" value="Ribonuclease H-like superfamily/Ribonuclease H"/>
    <property type="match status" value="1"/>
</dbReference>
<dbReference type="GO" id="GO:0003676">
    <property type="term" value="F:nucleic acid binding"/>
    <property type="evidence" value="ECO:0007669"/>
    <property type="project" value="InterPro"/>
</dbReference>
<dbReference type="PANTHER" id="PTHR47723:SF19">
    <property type="entry name" value="POLYNUCLEOTIDYL TRANSFERASE, RIBONUCLEASE H-LIKE SUPERFAMILY PROTEIN"/>
    <property type="match status" value="1"/>
</dbReference>
<dbReference type="GO" id="GO:0004523">
    <property type="term" value="F:RNA-DNA hybrid ribonuclease activity"/>
    <property type="evidence" value="ECO:0007669"/>
    <property type="project" value="InterPro"/>
</dbReference>
<dbReference type="InterPro" id="IPR012337">
    <property type="entry name" value="RNaseH-like_sf"/>
</dbReference>
<sequence length="173" mass="19091">MRDHVKSVQEVSYFFFEGKFFAPVLGHRINFDIAVQLAPPGLIRWFTPPQGRLKLNVDGAFKRSTGAAGGKGILRNSNGDIVFAFSAAYPEVNSSIEAEALALHDGLSICCDLGILSAVVESDSLILVQIMNGKFSCPWRLLYIMHDVSIKFQLLRISVSHGVRLEGWKILAQ</sequence>
<evidence type="ECO:0000313" key="2">
    <source>
        <dbReference type="EMBL" id="MQM08604.1"/>
    </source>
</evidence>